<comment type="catalytic activity">
    <reaction evidence="7">
        <text>a secondary alcohol + NAD(+) = a ketone + NADH + H(+)</text>
        <dbReference type="Rhea" id="RHEA:10740"/>
        <dbReference type="ChEBI" id="CHEBI:15378"/>
        <dbReference type="ChEBI" id="CHEBI:17087"/>
        <dbReference type="ChEBI" id="CHEBI:35681"/>
        <dbReference type="ChEBI" id="CHEBI:57540"/>
        <dbReference type="ChEBI" id="CHEBI:57945"/>
        <dbReference type="EC" id="1.1.1.1"/>
    </reaction>
</comment>
<evidence type="ECO:0000256" key="3">
    <source>
        <dbReference type="ARBA" id="ARBA00013190"/>
    </source>
</evidence>
<dbReference type="SMART" id="SM00829">
    <property type="entry name" value="PKS_ER"/>
    <property type="match status" value="1"/>
</dbReference>
<accession>A0A8T7M3K9</accession>
<evidence type="ECO:0000256" key="7">
    <source>
        <dbReference type="ARBA" id="ARBA00049164"/>
    </source>
</evidence>
<dbReference type="Proteomes" id="UP000521676">
    <property type="component" value="Unassembled WGS sequence"/>
</dbReference>
<evidence type="ECO:0000256" key="4">
    <source>
        <dbReference type="ARBA" id="ARBA00022723"/>
    </source>
</evidence>
<reference evidence="10 12" key="1">
    <citation type="submission" date="2020-06" db="EMBL/GenBank/DDBJ databases">
        <title>Anoxygenic phototrophic Chloroflexota member uses a Type I reaction center.</title>
        <authorList>
            <person name="Tsuji J.M."/>
            <person name="Shaw N.A."/>
            <person name="Nagashima S."/>
            <person name="Venkiteswaran J."/>
            <person name="Schiff S.L."/>
            <person name="Hanada S."/>
            <person name="Tank M."/>
            <person name="Neufeld J.D."/>
        </authorList>
    </citation>
    <scope>NUCLEOTIDE SEQUENCE [LARGE SCALE GENOMIC DNA]</scope>
    <source>
        <strain evidence="10">L227-S17</strain>
    </source>
</reference>
<organism evidence="10 12">
    <name type="scientific">Candidatus Chlorohelix allophototropha</name>
    <dbReference type="NCBI Taxonomy" id="3003348"/>
    <lineage>
        <taxon>Bacteria</taxon>
        <taxon>Bacillati</taxon>
        <taxon>Chloroflexota</taxon>
        <taxon>Chloroflexia</taxon>
        <taxon>Candidatus Chloroheliales</taxon>
        <taxon>Candidatus Chloroheliaceae</taxon>
        <taxon>Candidatus Chlorohelix</taxon>
    </lineage>
</organism>
<dbReference type="Gene3D" id="3.90.180.10">
    <property type="entry name" value="Medium-chain alcohol dehydrogenases, catalytic domain"/>
    <property type="match status" value="1"/>
</dbReference>
<dbReference type="SUPFAM" id="SSF51735">
    <property type="entry name" value="NAD(P)-binding Rossmann-fold domains"/>
    <property type="match status" value="1"/>
</dbReference>
<dbReference type="GO" id="GO:0046872">
    <property type="term" value="F:metal ion binding"/>
    <property type="evidence" value="ECO:0007669"/>
    <property type="project" value="UniProtKB-KW"/>
</dbReference>
<dbReference type="EMBL" id="CP128399">
    <property type="protein sequence ID" value="WJW65601.1"/>
    <property type="molecule type" value="Genomic_DNA"/>
</dbReference>
<dbReference type="InterPro" id="IPR014187">
    <property type="entry name" value="ADH_Zn_typ-2"/>
</dbReference>
<evidence type="ECO:0000256" key="1">
    <source>
        <dbReference type="ARBA" id="ARBA00001947"/>
    </source>
</evidence>
<evidence type="ECO:0000313" key="13">
    <source>
        <dbReference type="Proteomes" id="UP001431572"/>
    </source>
</evidence>
<name>A0A8T7M3K9_9CHLR</name>
<evidence type="ECO:0000256" key="2">
    <source>
        <dbReference type="ARBA" id="ARBA00008072"/>
    </source>
</evidence>
<keyword evidence="6" id="KW-0560">Oxidoreductase</keyword>
<dbReference type="PANTHER" id="PTHR42940:SF8">
    <property type="entry name" value="VACUOLAR PROTEIN SORTING-ASSOCIATED PROTEIN 11"/>
    <property type="match status" value="1"/>
</dbReference>
<dbReference type="Proteomes" id="UP001431572">
    <property type="component" value="Chromosome 1"/>
</dbReference>
<comment type="catalytic activity">
    <reaction evidence="8">
        <text>a primary alcohol + NAD(+) = an aldehyde + NADH + H(+)</text>
        <dbReference type="Rhea" id="RHEA:10736"/>
        <dbReference type="ChEBI" id="CHEBI:15378"/>
        <dbReference type="ChEBI" id="CHEBI:15734"/>
        <dbReference type="ChEBI" id="CHEBI:17478"/>
        <dbReference type="ChEBI" id="CHEBI:57540"/>
        <dbReference type="ChEBI" id="CHEBI:57945"/>
        <dbReference type="EC" id="1.1.1.1"/>
    </reaction>
</comment>
<evidence type="ECO:0000256" key="8">
    <source>
        <dbReference type="ARBA" id="ARBA00049243"/>
    </source>
</evidence>
<dbReference type="Gene3D" id="3.40.50.720">
    <property type="entry name" value="NAD(P)-binding Rossmann-like Domain"/>
    <property type="match status" value="1"/>
</dbReference>
<dbReference type="NCBIfam" id="TIGR02822">
    <property type="entry name" value="adh_fam_2"/>
    <property type="match status" value="1"/>
</dbReference>
<evidence type="ECO:0000259" key="9">
    <source>
        <dbReference type="SMART" id="SM00829"/>
    </source>
</evidence>
<reference evidence="11" key="2">
    <citation type="journal article" date="2024" name="Nature">
        <title>Anoxygenic phototroph of the Chloroflexota uses a type I reaction centre.</title>
        <authorList>
            <person name="Tsuji J.M."/>
            <person name="Shaw N.A."/>
            <person name="Nagashima S."/>
            <person name="Venkiteswaran J.J."/>
            <person name="Schiff S.L."/>
            <person name="Watanabe T."/>
            <person name="Fukui M."/>
            <person name="Hanada S."/>
            <person name="Tank M."/>
            <person name="Neufeld J.D."/>
        </authorList>
    </citation>
    <scope>NUCLEOTIDE SEQUENCE</scope>
    <source>
        <strain evidence="11">L227-S17</strain>
    </source>
</reference>
<dbReference type="EMBL" id="JACATZ010000001">
    <property type="protein sequence ID" value="NWJ46225.1"/>
    <property type="molecule type" value="Genomic_DNA"/>
</dbReference>
<dbReference type="SUPFAM" id="SSF50129">
    <property type="entry name" value="GroES-like"/>
    <property type="match status" value="1"/>
</dbReference>
<evidence type="ECO:0000256" key="5">
    <source>
        <dbReference type="ARBA" id="ARBA00022833"/>
    </source>
</evidence>
<dbReference type="InterPro" id="IPR020843">
    <property type="entry name" value="ER"/>
</dbReference>
<keyword evidence="13" id="KW-1185">Reference proteome</keyword>
<dbReference type="InterPro" id="IPR011032">
    <property type="entry name" value="GroES-like_sf"/>
</dbReference>
<sequence>MKAMILRQPSDIDTKPLVLEDLPIPEPAPNQLRLKVHVCALCHTDLHIVEGEIAPHLSPVVPGHQIVGVVDKLGEGATRFSIGQRLGVPWLYRTDQTCCYCQKGLENLCEHGKFTGYDANGGYAEYHVVDEAFAYPIPERFSDIEAAPLLCAGVIGYRALRLSEIKPGGRLGLYGFGASAHISLQIVQHWGCEVYVYTRGENHKQLARELGAKWVGGVGEETPPLDSAIIFAPAGGLVVEALKRLDKGGTLALAGIYMTPIPQFDYPLLYGERTIRSVANSTRQDALDLLRVAAEIPVRTETQLFDLDGLNQALADLKYGKIKGSGVVKI</sequence>
<evidence type="ECO:0000313" key="11">
    <source>
        <dbReference type="EMBL" id="WJW65601.1"/>
    </source>
</evidence>
<dbReference type="RefSeq" id="WP_341467487.1">
    <property type="nucleotide sequence ID" value="NZ_CP128399.1"/>
</dbReference>
<dbReference type="GO" id="GO:0004022">
    <property type="term" value="F:alcohol dehydrogenase (NAD+) activity"/>
    <property type="evidence" value="ECO:0007669"/>
    <property type="project" value="UniProtKB-EC"/>
</dbReference>
<dbReference type="Pfam" id="PF08240">
    <property type="entry name" value="ADH_N"/>
    <property type="match status" value="1"/>
</dbReference>
<dbReference type="InterPro" id="IPR013154">
    <property type="entry name" value="ADH-like_N"/>
</dbReference>
<gene>
    <name evidence="10" type="ORF">HXX08_10125</name>
    <name evidence="11" type="ORF">OZ401_001369</name>
</gene>
<protein>
    <recommendedName>
        <fullName evidence="3">alcohol dehydrogenase</fullName>
        <ecNumber evidence="3">1.1.1.1</ecNumber>
    </recommendedName>
</protein>
<keyword evidence="4" id="KW-0479">Metal-binding</keyword>
<feature type="domain" description="Enoyl reductase (ER)" evidence="9">
    <location>
        <begin position="10"/>
        <end position="328"/>
    </location>
</feature>
<dbReference type="InterPro" id="IPR036291">
    <property type="entry name" value="NAD(P)-bd_dom_sf"/>
</dbReference>
<dbReference type="CDD" id="cd08298">
    <property type="entry name" value="CAD2"/>
    <property type="match status" value="1"/>
</dbReference>
<evidence type="ECO:0000313" key="10">
    <source>
        <dbReference type="EMBL" id="NWJ46225.1"/>
    </source>
</evidence>
<keyword evidence="5" id="KW-0862">Zinc</keyword>
<dbReference type="PANTHER" id="PTHR42940">
    <property type="entry name" value="ALCOHOL DEHYDROGENASE 1-RELATED"/>
    <property type="match status" value="1"/>
</dbReference>
<comment type="cofactor">
    <cofactor evidence="1">
        <name>Zn(2+)</name>
        <dbReference type="ChEBI" id="CHEBI:29105"/>
    </cofactor>
</comment>
<comment type="similarity">
    <text evidence="2">Belongs to the zinc-containing alcohol dehydrogenase family.</text>
</comment>
<dbReference type="EC" id="1.1.1.1" evidence="3"/>
<evidence type="ECO:0000313" key="12">
    <source>
        <dbReference type="Proteomes" id="UP000521676"/>
    </source>
</evidence>
<dbReference type="AlphaFoldDB" id="A0A8T7M3K9"/>
<dbReference type="GO" id="GO:0005737">
    <property type="term" value="C:cytoplasm"/>
    <property type="evidence" value="ECO:0007669"/>
    <property type="project" value="TreeGrafter"/>
</dbReference>
<proteinExistence type="inferred from homology"/>
<evidence type="ECO:0000256" key="6">
    <source>
        <dbReference type="ARBA" id="ARBA00023002"/>
    </source>
</evidence>